<organism evidence="2 3">
    <name type="scientific">Anaerosacchariphilus hominis</name>
    <dbReference type="NCBI Taxonomy" id="2763017"/>
    <lineage>
        <taxon>Bacteria</taxon>
        <taxon>Bacillati</taxon>
        <taxon>Bacillota</taxon>
        <taxon>Clostridia</taxon>
        <taxon>Lachnospirales</taxon>
        <taxon>Lachnospiraceae</taxon>
        <taxon>Anaerosacchariphilus</taxon>
    </lineage>
</organism>
<dbReference type="Pfam" id="PF18980">
    <property type="entry name" value="DUF5716_C"/>
    <property type="match status" value="1"/>
</dbReference>
<proteinExistence type="predicted"/>
<dbReference type="AlphaFoldDB" id="A0A923LCH6"/>
<comment type="caution">
    <text evidence="2">The sequence shown here is derived from an EMBL/GenBank/DDBJ whole genome shotgun (WGS) entry which is preliminary data.</text>
</comment>
<dbReference type="EMBL" id="JACOOR010000004">
    <property type="protein sequence ID" value="MBC5659758.1"/>
    <property type="molecule type" value="Genomic_DNA"/>
</dbReference>
<reference evidence="2" key="1">
    <citation type="submission" date="2020-08" db="EMBL/GenBank/DDBJ databases">
        <title>Genome public.</title>
        <authorList>
            <person name="Liu C."/>
            <person name="Sun Q."/>
        </authorList>
    </citation>
    <scope>NUCLEOTIDE SEQUENCE</scope>
    <source>
        <strain evidence="2">NSJ-68</strain>
    </source>
</reference>
<sequence>MEFVVGFDLGKDVSQISCWNEKSREPVSVSIVPGEEKFRIPTENLEQFMKKSMRLLKPYGKMHEASAVVFSVDEVEEKQTGEIRRMAMQFLGIPESRIFVQSRQESFCAYVVNQAREFWRHQAVLFDCEGELLQASVLTVNSRTIPAIARVEQEESWCVSVSGLQKEEKDELLQRLARELFSERPVSSVYLVGGGFEGDWYEESLKMLCGAGRRVFAGNNLFAKGACYSAMQETKPVEERGYIFLGKDKISYNVGLLTPGAGKNSVFTLLNAGTSWYEAKAECTALLCTEPVVEFLLKPLQGKEILKESLLLEGLPDRPSRTSRLRIRAEFKSVDRLQVTVTDLGFGELFPSSDLSWSEEVQLS</sequence>
<gene>
    <name evidence="2" type="ORF">H8S44_08245</name>
</gene>
<evidence type="ECO:0000313" key="3">
    <source>
        <dbReference type="Proteomes" id="UP000649345"/>
    </source>
</evidence>
<name>A0A923LCH6_9FIRM</name>
<accession>A0A923LCH6</accession>
<protein>
    <recommendedName>
        <fullName evidence="1">DUF5716 domain-containing protein</fullName>
    </recommendedName>
</protein>
<dbReference type="InterPro" id="IPR043770">
    <property type="entry name" value="DUF5716_C"/>
</dbReference>
<evidence type="ECO:0000313" key="2">
    <source>
        <dbReference type="EMBL" id="MBC5659758.1"/>
    </source>
</evidence>
<feature type="domain" description="DUF5716" evidence="1">
    <location>
        <begin position="67"/>
        <end position="363"/>
    </location>
</feature>
<dbReference type="Proteomes" id="UP000649345">
    <property type="component" value="Unassembled WGS sequence"/>
</dbReference>
<evidence type="ECO:0000259" key="1">
    <source>
        <dbReference type="Pfam" id="PF18980"/>
    </source>
</evidence>
<dbReference type="RefSeq" id="WP_186872063.1">
    <property type="nucleotide sequence ID" value="NZ_JACOOR010000004.1"/>
</dbReference>
<keyword evidence="3" id="KW-1185">Reference proteome</keyword>